<evidence type="ECO:0000256" key="2">
    <source>
        <dbReference type="ARBA" id="ARBA00022448"/>
    </source>
</evidence>
<evidence type="ECO:0000256" key="5">
    <source>
        <dbReference type="ARBA" id="ARBA00022741"/>
    </source>
</evidence>
<keyword evidence="5" id="KW-0547">Nucleotide-binding</keyword>
<keyword evidence="6 12" id="KW-0067">ATP-binding</keyword>
<dbReference type="PROSITE" id="PS00211">
    <property type="entry name" value="ABC_TRANSPORTER_1"/>
    <property type="match status" value="1"/>
</dbReference>
<dbReference type="Pfam" id="PF06472">
    <property type="entry name" value="ABC_membrane_2"/>
    <property type="match status" value="1"/>
</dbReference>
<keyword evidence="8 9" id="KW-0472">Membrane</keyword>
<dbReference type="AlphaFoldDB" id="A0A356L9Y6"/>
<accession>A0A356L9Y6</accession>
<dbReference type="PROSITE" id="PS50929">
    <property type="entry name" value="ABC_TM1F"/>
    <property type="match status" value="1"/>
</dbReference>
<dbReference type="GO" id="GO:0140359">
    <property type="term" value="F:ABC-type transporter activity"/>
    <property type="evidence" value="ECO:0007669"/>
    <property type="project" value="InterPro"/>
</dbReference>
<dbReference type="Proteomes" id="UP000264036">
    <property type="component" value="Unassembled WGS sequence"/>
</dbReference>
<dbReference type="CDD" id="cd03223">
    <property type="entry name" value="ABCD_peroxisomal_ALDP"/>
    <property type="match status" value="1"/>
</dbReference>
<dbReference type="InterPro" id="IPR017871">
    <property type="entry name" value="ABC_transporter-like_CS"/>
</dbReference>
<evidence type="ECO:0000256" key="8">
    <source>
        <dbReference type="ARBA" id="ARBA00023136"/>
    </source>
</evidence>
<dbReference type="Gene3D" id="3.40.50.300">
    <property type="entry name" value="P-loop containing nucleotide triphosphate hydrolases"/>
    <property type="match status" value="1"/>
</dbReference>
<dbReference type="InterPro" id="IPR027417">
    <property type="entry name" value="P-loop_NTPase"/>
</dbReference>
<evidence type="ECO:0000256" key="1">
    <source>
        <dbReference type="ARBA" id="ARBA00004651"/>
    </source>
</evidence>
<evidence type="ECO:0000259" key="11">
    <source>
        <dbReference type="PROSITE" id="PS50929"/>
    </source>
</evidence>
<dbReference type="SMART" id="SM00382">
    <property type="entry name" value="AAA"/>
    <property type="match status" value="1"/>
</dbReference>
<evidence type="ECO:0000259" key="10">
    <source>
        <dbReference type="PROSITE" id="PS50893"/>
    </source>
</evidence>
<feature type="domain" description="ABC transmembrane type-1" evidence="11">
    <location>
        <begin position="59"/>
        <end position="358"/>
    </location>
</feature>
<feature type="transmembrane region" description="Helical" evidence="9">
    <location>
        <begin position="210"/>
        <end position="231"/>
    </location>
</feature>
<keyword evidence="7 9" id="KW-1133">Transmembrane helix</keyword>
<feature type="transmembrane region" description="Helical" evidence="9">
    <location>
        <begin position="12"/>
        <end position="32"/>
    </location>
</feature>
<feature type="domain" description="ABC transporter" evidence="10">
    <location>
        <begin position="391"/>
        <end position="603"/>
    </location>
</feature>
<evidence type="ECO:0000313" key="13">
    <source>
        <dbReference type="Proteomes" id="UP000264036"/>
    </source>
</evidence>
<keyword evidence="4 9" id="KW-0812">Transmembrane</keyword>
<dbReference type="PROSITE" id="PS50893">
    <property type="entry name" value="ABC_TRANSPORTER_2"/>
    <property type="match status" value="1"/>
</dbReference>
<keyword evidence="2" id="KW-0813">Transport</keyword>
<keyword evidence="3" id="KW-1003">Cell membrane</keyword>
<comment type="caution">
    <text evidence="12">The sequence shown here is derived from an EMBL/GenBank/DDBJ whole genome shotgun (WGS) entry which is preliminary data.</text>
</comment>
<feature type="transmembrane region" description="Helical" evidence="9">
    <location>
        <begin position="59"/>
        <end position="79"/>
    </location>
</feature>
<evidence type="ECO:0000313" key="12">
    <source>
        <dbReference type="EMBL" id="HBP27820.1"/>
    </source>
</evidence>
<sequence>MDWGQELKDSAFWLIQAYVISFVAIVVSGWLLTRYTHWGRQFWKLAGNYFNPRRSVRPIAMFSVILLLSLSGVRVSVLFSNWYNSMYTALQKLDETSFWIQMGVFTILAGIHIVRSLVTFYLQQAFTINWRESLNGVFLNKWLSHTSYYRSHYLSTPADNPDQRIQQDISSFVTVSLDLCLGVVSSLVSAVAFTIILWTLSGDITLAGVTIPRGMVFALFIYILIATVFAFRIGRPLILLNFLDEKFNADYRYSLVRVREYAESIAFYKGEKIEMGKLMSRFKQIISNVWAIVHRSVKFQGFNFFVSQTAVIFPFIIQAPRFFSEQITLGAMTQSAQAFGTLHDNLSFFRNAYDTFASYRATLNRLHGFLTNIENADALPQPDVRQDGDTVLLEGVSIRTPLGQELVNDLSLRVEKGQSWLLQGPSGSGKTTILRAVAGLWPYSSGMIVRPEDDILFLSQKPYVPEGSLLEALYYPHAVPADGLEKGQQALLDVHLAHLQSRIEETVSWSHTLSQGEQQRVAFARLLLAAPSAAFIDEATSAMDEGLEDAMYRLVHQRLPDLKLISVGHRSTLIAQHTHLLHLNGDGTWYWRPIETPPAPAQA</sequence>
<dbReference type="PANTHER" id="PTHR11384:SF59">
    <property type="entry name" value="LYSOSOMAL COBALAMIN TRANSPORTER ABCD4"/>
    <property type="match status" value="1"/>
</dbReference>
<evidence type="ECO:0000256" key="4">
    <source>
        <dbReference type="ARBA" id="ARBA00022692"/>
    </source>
</evidence>
<dbReference type="InterPro" id="IPR050835">
    <property type="entry name" value="ABC_transporter_sub-D"/>
</dbReference>
<dbReference type="InterPro" id="IPR011527">
    <property type="entry name" value="ABC1_TM_dom"/>
</dbReference>
<reference evidence="12 13" key="1">
    <citation type="journal article" date="2018" name="Nat. Biotechnol.">
        <title>A standardized bacterial taxonomy based on genome phylogeny substantially revises the tree of life.</title>
        <authorList>
            <person name="Parks D.H."/>
            <person name="Chuvochina M."/>
            <person name="Waite D.W."/>
            <person name="Rinke C."/>
            <person name="Skarshewski A."/>
            <person name="Chaumeil P.A."/>
            <person name="Hugenholtz P."/>
        </authorList>
    </citation>
    <scope>NUCLEOTIDE SEQUENCE [LARGE SCALE GENOMIC DNA]</scope>
    <source>
        <strain evidence="12">UBA10707</strain>
    </source>
</reference>
<evidence type="ECO:0000256" key="7">
    <source>
        <dbReference type="ARBA" id="ARBA00022989"/>
    </source>
</evidence>
<dbReference type="GO" id="GO:0005524">
    <property type="term" value="F:ATP binding"/>
    <property type="evidence" value="ECO:0007669"/>
    <property type="project" value="UniProtKB-KW"/>
</dbReference>
<feature type="transmembrane region" description="Helical" evidence="9">
    <location>
        <begin position="172"/>
        <end position="198"/>
    </location>
</feature>
<evidence type="ECO:0000256" key="9">
    <source>
        <dbReference type="SAM" id="Phobius"/>
    </source>
</evidence>
<dbReference type="InterPro" id="IPR003439">
    <property type="entry name" value="ABC_transporter-like_ATP-bd"/>
</dbReference>
<comment type="subcellular location">
    <subcellularLocation>
        <location evidence="1">Cell membrane</location>
        <topology evidence="1">Multi-pass membrane protein</topology>
    </subcellularLocation>
</comment>
<feature type="transmembrane region" description="Helical" evidence="9">
    <location>
        <begin position="99"/>
        <end position="122"/>
    </location>
</feature>
<dbReference type="GO" id="GO:0005886">
    <property type="term" value="C:plasma membrane"/>
    <property type="evidence" value="ECO:0007669"/>
    <property type="project" value="UniProtKB-SubCell"/>
</dbReference>
<dbReference type="SUPFAM" id="SSF90123">
    <property type="entry name" value="ABC transporter transmembrane region"/>
    <property type="match status" value="1"/>
</dbReference>
<dbReference type="GO" id="GO:0016887">
    <property type="term" value="F:ATP hydrolysis activity"/>
    <property type="evidence" value="ECO:0007669"/>
    <property type="project" value="InterPro"/>
</dbReference>
<dbReference type="SUPFAM" id="SSF52540">
    <property type="entry name" value="P-loop containing nucleoside triphosphate hydrolases"/>
    <property type="match status" value="1"/>
</dbReference>
<gene>
    <name evidence="12" type="ORF">DD666_00195</name>
</gene>
<dbReference type="PANTHER" id="PTHR11384">
    <property type="entry name" value="ATP-BINDING CASSETTE, SUB-FAMILY D MEMBER"/>
    <property type="match status" value="1"/>
</dbReference>
<organism evidence="12 13">
    <name type="scientific">Advenella kashmirensis</name>
    <dbReference type="NCBI Taxonomy" id="310575"/>
    <lineage>
        <taxon>Bacteria</taxon>
        <taxon>Pseudomonadati</taxon>
        <taxon>Pseudomonadota</taxon>
        <taxon>Betaproteobacteria</taxon>
        <taxon>Burkholderiales</taxon>
        <taxon>Alcaligenaceae</taxon>
    </lineage>
</organism>
<dbReference type="Gene3D" id="1.20.1560.10">
    <property type="entry name" value="ABC transporter type 1, transmembrane domain"/>
    <property type="match status" value="1"/>
</dbReference>
<dbReference type="Pfam" id="PF00005">
    <property type="entry name" value="ABC_tran"/>
    <property type="match status" value="1"/>
</dbReference>
<proteinExistence type="predicted"/>
<dbReference type="EMBL" id="DOEK01000003">
    <property type="protein sequence ID" value="HBP27820.1"/>
    <property type="molecule type" value="Genomic_DNA"/>
</dbReference>
<name>A0A356L9Y6_9BURK</name>
<dbReference type="InterPro" id="IPR036640">
    <property type="entry name" value="ABC1_TM_sf"/>
</dbReference>
<protein>
    <submittedName>
        <fullName evidence="12">ABC transporter ATP-binding protein</fullName>
    </submittedName>
</protein>
<evidence type="ECO:0000256" key="3">
    <source>
        <dbReference type="ARBA" id="ARBA00022475"/>
    </source>
</evidence>
<dbReference type="InterPro" id="IPR003593">
    <property type="entry name" value="AAA+_ATPase"/>
</dbReference>
<evidence type="ECO:0000256" key="6">
    <source>
        <dbReference type="ARBA" id="ARBA00022840"/>
    </source>
</evidence>